<evidence type="ECO:0000256" key="1">
    <source>
        <dbReference type="ARBA" id="ARBA00005791"/>
    </source>
</evidence>
<dbReference type="NCBIfam" id="TIGR01409">
    <property type="entry name" value="TAT_signal_seq"/>
    <property type="match status" value="1"/>
</dbReference>
<dbReference type="PANTHER" id="PTHR13887:SF14">
    <property type="entry name" value="DISULFIDE BOND FORMATION PROTEIN D"/>
    <property type="match status" value="1"/>
</dbReference>
<dbReference type="InterPro" id="IPR036249">
    <property type="entry name" value="Thioredoxin-like_sf"/>
</dbReference>
<evidence type="ECO:0000313" key="10">
    <source>
        <dbReference type="EMBL" id="SDQ41834.1"/>
    </source>
</evidence>
<reference evidence="11" key="1">
    <citation type="submission" date="2016-10" db="EMBL/GenBank/DDBJ databases">
        <authorList>
            <person name="Varghese N."/>
            <person name="Submissions S."/>
        </authorList>
    </citation>
    <scope>NUCLEOTIDE SEQUENCE [LARGE SCALE GENOMIC DNA]</scope>
    <source>
        <strain evidence="11">DSM 24767</strain>
    </source>
</reference>
<dbReference type="PROSITE" id="PS51257">
    <property type="entry name" value="PROKAR_LIPOPROTEIN"/>
    <property type="match status" value="1"/>
</dbReference>
<evidence type="ECO:0000256" key="5">
    <source>
        <dbReference type="ARBA" id="ARBA00023002"/>
    </source>
</evidence>
<keyword evidence="4" id="KW-0249">Electron transport</keyword>
<keyword evidence="6" id="KW-1015">Disulfide bond</keyword>
<dbReference type="SUPFAM" id="SSF52833">
    <property type="entry name" value="Thioredoxin-like"/>
    <property type="match status" value="1"/>
</dbReference>
<dbReference type="GO" id="GO:0016491">
    <property type="term" value="F:oxidoreductase activity"/>
    <property type="evidence" value="ECO:0007669"/>
    <property type="project" value="UniProtKB-KW"/>
</dbReference>
<keyword evidence="7" id="KW-0676">Redox-active center</keyword>
<keyword evidence="3" id="KW-0732">Signal</keyword>
<proteinExistence type="inferred from homology"/>
<name>A0A1H1AQE9_NATTX</name>
<dbReference type="STRING" id="1095778.SAMN04489842_0774"/>
<dbReference type="PROSITE" id="PS51318">
    <property type="entry name" value="TAT"/>
    <property type="match status" value="1"/>
</dbReference>
<protein>
    <submittedName>
        <fullName evidence="10">Tat (Twin-arginine translocation) pathway signal sequence</fullName>
    </submittedName>
</protein>
<feature type="region of interest" description="Disordered" evidence="8">
    <location>
        <begin position="25"/>
        <end position="46"/>
    </location>
</feature>
<comment type="similarity">
    <text evidence="1">Belongs to the thioredoxin family. DsbA subfamily.</text>
</comment>
<dbReference type="Gene3D" id="3.40.30.10">
    <property type="entry name" value="Glutaredoxin"/>
    <property type="match status" value="1"/>
</dbReference>
<dbReference type="RefSeq" id="WP_090377606.1">
    <property type="nucleotide sequence ID" value="NZ_FNLC01000001.1"/>
</dbReference>
<evidence type="ECO:0000256" key="7">
    <source>
        <dbReference type="ARBA" id="ARBA00023284"/>
    </source>
</evidence>
<gene>
    <name evidence="10" type="ORF">SAMN04489842_0774</name>
</gene>
<organism evidence="10 11">
    <name type="scientific">Natronobacterium texcoconense</name>
    <dbReference type="NCBI Taxonomy" id="1095778"/>
    <lineage>
        <taxon>Archaea</taxon>
        <taxon>Methanobacteriati</taxon>
        <taxon>Methanobacteriota</taxon>
        <taxon>Stenosarchaea group</taxon>
        <taxon>Halobacteria</taxon>
        <taxon>Halobacteriales</taxon>
        <taxon>Natrialbaceae</taxon>
        <taxon>Natronobacterium</taxon>
    </lineage>
</organism>
<keyword evidence="11" id="KW-1185">Reference proteome</keyword>
<evidence type="ECO:0000256" key="3">
    <source>
        <dbReference type="ARBA" id="ARBA00022729"/>
    </source>
</evidence>
<dbReference type="EMBL" id="FNLC01000001">
    <property type="protein sequence ID" value="SDQ41834.1"/>
    <property type="molecule type" value="Genomic_DNA"/>
</dbReference>
<evidence type="ECO:0000256" key="2">
    <source>
        <dbReference type="ARBA" id="ARBA00007787"/>
    </source>
</evidence>
<keyword evidence="5" id="KW-0560">Oxidoreductase</keyword>
<sequence>MDETRRSFLATAAIAGASIGIAGCLGDDEPSTSPEPPEPPVAGNPDADVTVTVYEDFACGVCRQFKFQMLPYIQENYIGPGLIRLEQRDFPIPVDETWSWAVASGARAVYETEGDQAFWEFAAEIYGHFDDYSYDAIETVADDLGFDGEDIREAAEKETYRDALETNREYGSANGVEGTPTFFVDGELVEDDLVSAIDGALE</sequence>
<dbReference type="Proteomes" id="UP000198848">
    <property type="component" value="Unassembled WGS sequence"/>
</dbReference>
<dbReference type="InterPro" id="IPR019546">
    <property type="entry name" value="TAT_signal_bac_arc"/>
</dbReference>
<dbReference type="OrthoDB" id="15256at2157"/>
<evidence type="ECO:0000256" key="6">
    <source>
        <dbReference type="ARBA" id="ARBA00023157"/>
    </source>
</evidence>
<feature type="domain" description="Thioredoxin-like fold" evidence="9">
    <location>
        <begin position="38"/>
        <end position="192"/>
    </location>
</feature>
<dbReference type="InterPro" id="IPR012336">
    <property type="entry name" value="Thioredoxin-like_fold"/>
</dbReference>
<evidence type="ECO:0000256" key="8">
    <source>
        <dbReference type="SAM" id="MobiDB-lite"/>
    </source>
</evidence>
<comment type="similarity">
    <text evidence="2">Belongs to the glutaredoxin family.</text>
</comment>
<evidence type="ECO:0000259" key="9">
    <source>
        <dbReference type="Pfam" id="PF13462"/>
    </source>
</evidence>
<keyword evidence="4" id="KW-0813">Transport</keyword>
<dbReference type="Pfam" id="PF13462">
    <property type="entry name" value="Thioredoxin_4"/>
    <property type="match status" value="1"/>
</dbReference>
<dbReference type="PANTHER" id="PTHR13887">
    <property type="entry name" value="GLUTATHIONE S-TRANSFERASE KAPPA"/>
    <property type="match status" value="1"/>
</dbReference>
<evidence type="ECO:0000256" key="4">
    <source>
        <dbReference type="ARBA" id="ARBA00022982"/>
    </source>
</evidence>
<evidence type="ECO:0000313" key="11">
    <source>
        <dbReference type="Proteomes" id="UP000198848"/>
    </source>
</evidence>
<feature type="compositionally biased region" description="Pro residues" evidence="8">
    <location>
        <begin position="33"/>
        <end position="42"/>
    </location>
</feature>
<dbReference type="InterPro" id="IPR006311">
    <property type="entry name" value="TAT_signal"/>
</dbReference>
<accession>A0A1H1AQE9</accession>
<dbReference type="AlphaFoldDB" id="A0A1H1AQE9"/>